<proteinExistence type="predicted"/>
<keyword evidence="6" id="KW-1185">Reference proteome</keyword>
<keyword evidence="3" id="KW-0804">Transcription</keyword>
<dbReference type="InterPro" id="IPR020449">
    <property type="entry name" value="Tscrpt_reg_AraC-type_HTH"/>
</dbReference>
<keyword evidence="2" id="KW-0238">DNA-binding</keyword>
<name>A0ABR7Y9Y6_9SPHI</name>
<dbReference type="InterPro" id="IPR009057">
    <property type="entry name" value="Homeodomain-like_sf"/>
</dbReference>
<gene>
    <name evidence="5" type="ORF">H8B04_00765</name>
</gene>
<dbReference type="EMBL" id="JACOIJ010000001">
    <property type="protein sequence ID" value="MBD1428110.1"/>
    <property type="molecule type" value="Genomic_DNA"/>
</dbReference>
<dbReference type="SUPFAM" id="SSF46689">
    <property type="entry name" value="Homeodomain-like"/>
    <property type="match status" value="2"/>
</dbReference>
<evidence type="ECO:0000313" key="5">
    <source>
        <dbReference type="EMBL" id="MBD1428110.1"/>
    </source>
</evidence>
<comment type="caution">
    <text evidence="5">The sequence shown here is derived from an EMBL/GenBank/DDBJ whole genome shotgun (WGS) entry which is preliminary data.</text>
</comment>
<dbReference type="Pfam" id="PF12833">
    <property type="entry name" value="HTH_18"/>
    <property type="match status" value="1"/>
</dbReference>
<dbReference type="PRINTS" id="PR00032">
    <property type="entry name" value="HTHARAC"/>
</dbReference>
<accession>A0ABR7Y9Y6</accession>
<evidence type="ECO:0000313" key="6">
    <source>
        <dbReference type="Proteomes" id="UP000651271"/>
    </source>
</evidence>
<dbReference type="SMART" id="SM00342">
    <property type="entry name" value="HTH_ARAC"/>
    <property type="match status" value="1"/>
</dbReference>
<evidence type="ECO:0000259" key="4">
    <source>
        <dbReference type="PROSITE" id="PS01124"/>
    </source>
</evidence>
<dbReference type="PROSITE" id="PS01124">
    <property type="entry name" value="HTH_ARAC_FAMILY_2"/>
    <property type="match status" value="1"/>
</dbReference>
<organism evidence="5 6">
    <name type="scientific">Sphingobacterium litopenaei</name>
    <dbReference type="NCBI Taxonomy" id="2763500"/>
    <lineage>
        <taxon>Bacteria</taxon>
        <taxon>Pseudomonadati</taxon>
        <taxon>Bacteroidota</taxon>
        <taxon>Sphingobacteriia</taxon>
        <taxon>Sphingobacteriales</taxon>
        <taxon>Sphingobacteriaceae</taxon>
        <taxon>Sphingobacterium</taxon>
    </lineage>
</organism>
<dbReference type="InterPro" id="IPR018062">
    <property type="entry name" value="HTH_AraC-typ_CS"/>
</dbReference>
<dbReference type="Gene3D" id="1.10.10.60">
    <property type="entry name" value="Homeodomain-like"/>
    <property type="match status" value="2"/>
</dbReference>
<dbReference type="PROSITE" id="PS00041">
    <property type="entry name" value="HTH_ARAC_FAMILY_1"/>
    <property type="match status" value="1"/>
</dbReference>
<dbReference type="Proteomes" id="UP000651271">
    <property type="component" value="Unassembled WGS sequence"/>
</dbReference>
<evidence type="ECO:0000256" key="3">
    <source>
        <dbReference type="ARBA" id="ARBA00023163"/>
    </source>
</evidence>
<feature type="domain" description="HTH araC/xylS-type" evidence="4">
    <location>
        <begin position="187"/>
        <end position="285"/>
    </location>
</feature>
<evidence type="ECO:0000256" key="1">
    <source>
        <dbReference type="ARBA" id="ARBA00023015"/>
    </source>
</evidence>
<sequence>MSLKGAIDNLDFILLNIGYAEHVADWNYQGINSPFVRIHFVVKGKAVILHHKESIELRENHLYLTPSYTQHSYSCDQEFHVFYIHLYENLQHYSSIFDLYKFPVEIEADPLIAQLIQRLYFINPNRELTKYDPSSYESSKELIKNISLNYENHPAIKLESQSIINILLSRFLDHATVKTDIHDNRIHRVITYIHERIEHSISIEELANLANLTKDHLIRLFKKQMGCTPAKYINQKKIEKAQLLILVEDMSLKNIAYKLGFDNISYFIRLFKQLTGETPSTYRKKQ</sequence>
<dbReference type="InterPro" id="IPR018060">
    <property type="entry name" value="HTH_AraC"/>
</dbReference>
<dbReference type="PANTHER" id="PTHR43280">
    <property type="entry name" value="ARAC-FAMILY TRANSCRIPTIONAL REGULATOR"/>
    <property type="match status" value="1"/>
</dbReference>
<keyword evidence="1" id="KW-0805">Transcription regulation</keyword>
<evidence type="ECO:0000256" key="2">
    <source>
        <dbReference type="ARBA" id="ARBA00023125"/>
    </source>
</evidence>
<dbReference type="InterPro" id="IPR037923">
    <property type="entry name" value="HTH-like"/>
</dbReference>
<dbReference type="PANTHER" id="PTHR43280:SF28">
    <property type="entry name" value="HTH-TYPE TRANSCRIPTIONAL ACTIVATOR RHAS"/>
    <property type="match status" value="1"/>
</dbReference>
<protein>
    <submittedName>
        <fullName evidence="5">Helix-turn-helix transcriptional regulator</fullName>
    </submittedName>
</protein>
<reference evidence="5 6" key="1">
    <citation type="submission" date="2020-08" db="EMBL/GenBank/DDBJ databases">
        <title>Sphingobacterium sp. DN04309 isolated from aquaculture water.</title>
        <authorList>
            <person name="Zhang M."/>
        </authorList>
    </citation>
    <scope>NUCLEOTIDE SEQUENCE [LARGE SCALE GENOMIC DNA]</scope>
    <source>
        <strain evidence="5 6">DN04309</strain>
    </source>
</reference>
<dbReference type="SUPFAM" id="SSF51215">
    <property type="entry name" value="Regulatory protein AraC"/>
    <property type="match status" value="1"/>
</dbReference>
<dbReference type="RefSeq" id="WP_190301139.1">
    <property type="nucleotide sequence ID" value="NZ_JACOIJ010000001.1"/>
</dbReference>